<comment type="caution">
    <text evidence="1">The sequence shown here is derived from an EMBL/GenBank/DDBJ whole genome shotgun (WGS) entry which is preliminary data.</text>
</comment>
<protein>
    <recommendedName>
        <fullName evidence="3">Glycosyltransferase family 1 protein</fullName>
    </recommendedName>
</protein>
<gene>
    <name evidence="1" type="ORF">JF886_10075</name>
</gene>
<name>A0A934N6A3_9BACT</name>
<dbReference type="RefSeq" id="WP_337312072.1">
    <property type="nucleotide sequence ID" value="NZ_JAEKNS010000105.1"/>
</dbReference>
<dbReference type="AlphaFoldDB" id="A0A934N6A3"/>
<evidence type="ECO:0000313" key="2">
    <source>
        <dbReference type="Proteomes" id="UP000606991"/>
    </source>
</evidence>
<dbReference type="EMBL" id="JAEKNS010000105">
    <property type="protein sequence ID" value="MBJ7595189.1"/>
    <property type="molecule type" value="Genomic_DNA"/>
</dbReference>
<reference evidence="1 2" key="1">
    <citation type="submission" date="2020-10" db="EMBL/GenBank/DDBJ databases">
        <title>Ca. Dormibacterota MAGs.</title>
        <authorList>
            <person name="Montgomery K."/>
        </authorList>
    </citation>
    <scope>NUCLEOTIDE SEQUENCE [LARGE SCALE GENOMIC DNA]</scope>
    <source>
        <strain evidence="1">SC8812_S17_18</strain>
    </source>
</reference>
<feature type="non-terminal residue" evidence="1">
    <location>
        <position position="428"/>
    </location>
</feature>
<evidence type="ECO:0008006" key="3">
    <source>
        <dbReference type="Google" id="ProtNLM"/>
    </source>
</evidence>
<dbReference type="Gene3D" id="3.40.50.2000">
    <property type="entry name" value="Glycogen Phosphorylase B"/>
    <property type="match status" value="2"/>
</dbReference>
<sequence>MPGATLEVHYKLFGTDGVSLQSQELSKELRRRGWQVHPCAADVPDGSDGLRIAELSYQSADAVELRRRIFPPAADVNTASPTTASALIDEITARAGAIRAAIEQYIDAHHIALLHIRNIMSLPYNLPATLAFYDLAVARSDLGFLMQHHDLYWEGPNARLFTTPYAEITALLDTIMCPQLPNARHTLINPIAGDALRERKGIVGTVIPDGFDFDREVVSIDGPAFRARLEIVAGEGAPVGPDDVVVAMPARVAINKSIELAIQLVAALDERRDALQSAPDGVGRERRRFTASSRVVLLLPQGEDLEDNRAYFDRLVAYAKHMGITLAYGGAIVVPDRRYQPGDDVHYPFYSTYQAMDFICYPPEHEGFGNQAIEAVWARLPLAVFEYPVFQHYVRDHIPHYISLGNTEQLGRTGEFGGLHQLREDVLA</sequence>
<proteinExistence type="predicted"/>
<accession>A0A934N6A3</accession>
<evidence type="ECO:0000313" key="1">
    <source>
        <dbReference type="EMBL" id="MBJ7595189.1"/>
    </source>
</evidence>
<organism evidence="1 2">
    <name type="scientific">Candidatus Aeolococcus gillhamiae</name>
    <dbReference type="NCBI Taxonomy" id="3127015"/>
    <lineage>
        <taxon>Bacteria</taxon>
        <taxon>Bacillati</taxon>
        <taxon>Candidatus Dormiibacterota</taxon>
        <taxon>Candidatus Dormibacteria</taxon>
        <taxon>Candidatus Aeolococcales</taxon>
        <taxon>Candidatus Aeolococcaceae</taxon>
        <taxon>Candidatus Aeolococcus</taxon>
    </lineage>
</organism>
<dbReference type="SUPFAM" id="SSF53756">
    <property type="entry name" value="UDP-Glycosyltransferase/glycogen phosphorylase"/>
    <property type="match status" value="1"/>
</dbReference>
<dbReference type="Proteomes" id="UP000606991">
    <property type="component" value="Unassembled WGS sequence"/>
</dbReference>